<feature type="transmembrane region" description="Helical" evidence="1">
    <location>
        <begin position="6"/>
        <end position="27"/>
    </location>
</feature>
<dbReference type="SUPFAM" id="SSF109604">
    <property type="entry name" value="HD-domain/PDEase-like"/>
    <property type="match status" value="1"/>
</dbReference>
<dbReference type="InterPro" id="IPR037522">
    <property type="entry name" value="HD_GYP_dom"/>
</dbReference>
<organism evidence="4 5">
    <name type="scientific">Caldisericum exile (strain DSM 21853 / NBRC 104410 / AZM16c01)</name>
    <dbReference type="NCBI Taxonomy" id="511051"/>
    <lineage>
        <taxon>Bacteria</taxon>
        <taxon>Pseudomonadati</taxon>
        <taxon>Caldisericota/Cryosericota group</taxon>
        <taxon>Caldisericota</taxon>
        <taxon>Caldisericia</taxon>
        <taxon>Caldisericales</taxon>
        <taxon>Caldisericaceae</taxon>
        <taxon>Caldisericum</taxon>
    </lineage>
</organism>
<dbReference type="Proteomes" id="UP000004793">
    <property type="component" value="Chromosome"/>
</dbReference>
<name>A0A7U6JF85_CALEA</name>
<evidence type="ECO:0000256" key="1">
    <source>
        <dbReference type="SAM" id="Phobius"/>
    </source>
</evidence>
<dbReference type="InterPro" id="IPR052020">
    <property type="entry name" value="Cyclic_di-GMP/3'3'-cGAMP_PDE"/>
</dbReference>
<dbReference type="KEGG" id="cex:CSE_14050"/>
<dbReference type="EMBL" id="AP012051">
    <property type="protein sequence ID" value="BAL81531.1"/>
    <property type="molecule type" value="Genomic_DNA"/>
</dbReference>
<feature type="transmembrane region" description="Helical" evidence="1">
    <location>
        <begin position="73"/>
        <end position="97"/>
    </location>
</feature>
<dbReference type="PANTHER" id="PTHR45228:SF4">
    <property type="entry name" value="LIPOPROTEIN"/>
    <property type="match status" value="1"/>
</dbReference>
<dbReference type="PROSITE" id="PS51832">
    <property type="entry name" value="HD_GYP"/>
    <property type="match status" value="1"/>
</dbReference>
<dbReference type="PANTHER" id="PTHR45228">
    <property type="entry name" value="CYCLIC DI-GMP PHOSPHODIESTERASE TM_0186-RELATED"/>
    <property type="match status" value="1"/>
</dbReference>
<keyword evidence="1" id="KW-0812">Transmembrane</keyword>
<dbReference type="Gene3D" id="1.10.3210.10">
    <property type="entry name" value="Hypothetical protein af1432"/>
    <property type="match status" value="1"/>
</dbReference>
<evidence type="ECO:0000259" key="3">
    <source>
        <dbReference type="PROSITE" id="PS51832"/>
    </source>
</evidence>
<evidence type="ECO:0000313" key="4">
    <source>
        <dbReference type="EMBL" id="BAL81531.1"/>
    </source>
</evidence>
<dbReference type="PROSITE" id="PS51831">
    <property type="entry name" value="HD"/>
    <property type="match status" value="1"/>
</dbReference>
<feature type="domain" description="HD" evidence="2">
    <location>
        <begin position="251"/>
        <end position="372"/>
    </location>
</feature>
<keyword evidence="1" id="KW-1133">Transmembrane helix</keyword>
<sequence>MKKTEKRIYLLVFLLLLFFLFTLAYSVYKFKFILTKNDIVFLIILLASIIFSDKYPVIIPIGTEVSELSVSTAITFTVAFLFNPTLTIIVVVLGTIISDIITKKKWYKILFNTANIGTATGITSLFFSKFYNPILPFTSPQNLGVVIFGAATHFFLESFFLYLLLSFIVNRPLFSFYVENIKFIAVEVLTLYPLGIVLMYFFKYNPLMNAFLLPSLIAVYYALQRRYVIIQETKNALFAIAEVVDKKIPDTIDHTKRVAIITEAICNELQLPLSQTNEIVLAAMLHDIGKIVIPDFILKKSDPNDDEMEVIHLHVIEGEKIVSRLSLFRKGAVIIRHHHEKWDGTGYPDHLKGEEIPLGSRIIAIADSFDAMTTQRYYRDRVKSFDEGLKELKACAGTQFDPNLVEIAIKVISQKREELLKLMYPILQSQ</sequence>
<dbReference type="Pfam" id="PF13487">
    <property type="entry name" value="HD_5"/>
    <property type="match status" value="1"/>
</dbReference>
<keyword evidence="1" id="KW-0472">Membrane</keyword>
<feature type="transmembrane region" description="Helical" evidence="1">
    <location>
        <begin position="39"/>
        <end position="61"/>
    </location>
</feature>
<feature type="domain" description="HD-GYP" evidence="3">
    <location>
        <begin position="229"/>
        <end position="424"/>
    </location>
</feature>
<dbReference type="InterPro" id="IPR006675">
    <property type="entry name" value="HDIG_dom"/>
</dbReference>
<dbReference type="InterPro" id="IPR006674">
    <property type="entry name" value="HD_domain"/>
</dbReference>
<evidence type="ECO:0000259" key="2">
    <source>
        <dbReference type="PROSITE" id="PS51831"/>
    </source>
</evidence>
<dbReference type="CDD" id="cd00077">
    <property type="entry name" value="HDc"/>
    <property type="match status" value="1"/>
</dbReference>
<feature type="transmembrane region" description="Helical" evidence="1">
    <location>
        <begin position="181"/>
        <end position="201"/>
    </location>
</feature>
<dbReference type="SMART" id="SM00471">
    <property type="entry name" value="HDc"/>
    <property type="match status" value="1"/>
</dbReference>
<feature type="transmembrane region" description="Helical" evidence="1">
    <location>
        <begin position="143"/>
        <end position="169"/>
    </location>
</feature>
<feature type="transmembrane region" description="Helical" evidence="1">
    <location>
        <begin position="109"/>
        <end position="131"/>
    </location>
</feature>
<dbReference type="AlphaFoldDB" id="A0A7U6JF85"/>
<reference evidence="4 5" key="1">
    <citation type="submission" date="2011-01" db="EMBL/GenBank/DDBJ databases">
        <title>Whole genome sequence of Caldisericum exile AZM16c01.</title>
        <authorList>
            <person name="Narita-Yamada S."/>
            <person name="Kawakoshi A."/>
            <person name="Nakamura S."/>
            <person name="Sasagawa M."/>
            <person name="Fukada J."/>
            <person name="Sekine M."/>
            <person name="Kato Y."/>
            <person name="Fukai R."/>
            <person name="Sasaki K."/>
            <person name="Hanamaki A."/>
            <person name="Narita H."/>
            <person name="Konno Y."/>
            <person name="Mori K."/>
            <person name="Yamazaki S."/>
            <person name="Suzuki K."/>
            <person name="Fujita N."/>
        </authorList>
    </citation>
    <scope>NUCLEOTIDE SEQUENCE [LARGE SCALE GENOMIC DNA]</scope>
    <source>
        <strain evidence="5">DSM 21853 / NBRC 104410 / AZM16c01</strain>
    </source>
</reference>
<gene>
    <name evidence="4" type="ordered locus">CSE_14050</name>
</gene>
<proteinExistence type="predicted"/>
<protein>
    <submittedName>
        <fullName evidence="4">Hypothetical membrane protein</fullName>
    </submittedName>
</protein>
<keyword evidence="5" id="KW-1185">Reference proteome</keyword>
<feature type="transmembrane region" description="Helical" evidence="1">
    <location>
        <begin position="207"/>
        <end position="223"/>
    </location>
</feature>
<accession>A0A7U6JF85</accession>
<evidence type="ECO:0000313" key="5">
    <source>
        <dbReference type="Proteomes" id="UP000004793"/>
    </source>
</evidence>
<dbReference type="NCBIfam" id="TIGR00277">
    <property type="entry name" value="HDIG"/>
    <property type="match status" value="1"/>
</dbReference>
<dbReference type="InterPro" id="IPR003607">
    <property type="entry name" value="HD/PDEase_dom"/>
</dbReference>